<proteinExistence type="inferred from homology"/>
<evidence type="ECO:0000256" key="7">
    <source>
        <dbReference type="RuleBase" id="RU000489"/>
    </source>
</evidence>
<dbReference type="InterPro" id="IPR036573">
    <property type="entry name" value="CBM_sf_5/12"/>
</dbReference>
<dbReference type="InterPro" id="IPR001223">
    <property type="entry name" value="Glyco_hydro18_cat"/>
</dbReference>
<dbReference type="CDD" id="cd12215">
    <property type="entry name" value="ChiC_BD"/>
    <property type="match status" value="1"/>
</dbReference>
<evidence type="ECO:0000256" key="5">
    <source>
        <dbReference type="ARBA" id="ARBA00023295"/>
    </source>
</evidence>
<dbReference type="GO" id="GO:0008061">
    <property type="term" value="F:chitin binding"/>
    <property type="evidence" value="ECO:0007669"/>
    <property type="project" value="InterPro"/>
</dbReference>
<dbReference type="AlphaFoldDB" id="Q2SMW0"/>
<dbReference type="InterPro" id="IPR013783">
    <property type="entry name" value="Ig-like_fold"/>
</dbReference>
<dbReference type="Gene3D" id="2.60.40.10">
    <property type="entry name" value="Immunoglobulins"/>
    <property type="match status" value="2"/>
</dbReference>
<keyword evidence="6" id="KW-0624">Polysaccharide degradation</keyword>
<dbReference type="SUPFAM" id="SSF51445">
    <property type="entry name" value="(Trans)glycosidases"/>
    <property type="match status" value="1"/>
</dbReference>
<evidence type="ECO:0000256" key="8">
    <source>
        <dbReference type="SAM" id="MobiDB-lite"/>
    </source>
</evidence>
<evidence type="ECO:0000256" key="4">
    <source>
        <dbReference type="ARBA" id="ARBA00023277"/>
    </source>
</evidence>
<dbReference type="Pfam" id="PF17957">
    <property type="entry name" value="Big_7"/>
    <property type="match status" value="2"/>
</dbReference>
<dbReference type="GO" id="GO:0030246">
    <property type="term" value="F:carbohydrate binding"/>
    <property type="evidence" value="ECO:0007669"/>
    <property type="project" value="InterPro"/>
</dbReference>
<feature type="signal peptide" evidence="9">
    <location>
        <begin position="1"/>
        <end position="22"/>
    </location>
</feature>
<evidence type="ECO:0000256" key="3">
    <source>
        <dbReference type="ARBA" id="ARBA00023024"/>
    </source>
</evidence>
<dbReference type="Gene3D" id="2.10.10.20">
    <property type="entry name" value="Carbohydrate-binding module superfamily 5/12"/>
    <property type="match status" value="2"/>
</dbReference>
<dbReference type="HOGENOM" id="CLU_002833_13_0_6"/>
<feature type="chain" id="PRO_5004215664" evidence="9">
    <location>
        <begin position="23"/>
        <end position="1046"/>
    </location>
</feature>
<dbReference type="InterPro" id="IPR050314">
    <property type="entry name" value="Glycosyl_Hydrlase_18"/>
</dbReference>
<dbReference type="Proteomes" id="UP000000238">
    <property type="component" value="Chromosome"/>
</dbReference>
<feature type="region of interest" description="Disordered" evidence="8">
    <location>
        <begin position="951"/>
        <end position="994"/>
    </location>
</feature>
<dbReference type="InterPro" id="IPR001579">
    <property type="entry name" value="Glyco_hydro_18_chit_AS"/>
</dbReference>
<organism evidence="11 12">
    <name type="scientific">Hahella chejuensis (strain KCTC 2396)</name>
    <dbReference type="NCBI Taxonomy" id="349521"/>
    <lineage>
        <taxon>Bacteria</taxon>
        <taxon>Pseudomonadati</taxon>
        <taxon>Pseudomonadota</taxon>
        <taxon>Gammaproteobacteria</taxon>
        <taxon>Oceanospirillales</taxon>
        <taxon>Hahellaceae</taxon>
        <taxon>Hahella</taxon>
    </lineage>
</organism>
<dbReference type="PANTHER" id="PTHR11177:SF308">
    <property type="entry name" value="CHITINASE A"/>
    <property type="match status" value="1"/>
</dbReference>
<dbReference type="CAZy" id="CBM5">
    <property type="family name" value="Carbohydrate-Binding Module Family 5"/>
</dbReference>
<evidence type="ECO:0000256" key="1">
    <source>
        <dbReference type="ARBA" id="ARBA00009121"/>
    </source>
</evidence>
<keyword evidence="5 7" id="KW-0326">Glycosidase</keyword>
<dbReference type="Pfam" id="PF14600">
    <property type="entry name" value="CBM_5_12_2"/>
    <property type="match status" value="1"/>
</dbReference>
<dbReference type="STRING" id="349521.HCH_01137"/>
<evidence type="ECO:0000313" key="12">
    <source>
        <dbReference type="Proteomes" id="UP000000238"/>
    </source>
</evidence>
<keyword evidence="2 7" id="KW-0378">Hydrolase</keyword>
<dbReference type="GO" id="GO:0005576">
    <property type="term" value="C:extracellular region"/>
    <property type="evidence" value="ECO:0007669"/>
    <property type="project" value="InterPro"/>
</dbReference>
<keyword evidence="9" id="KW-0732">Signal</keyword>
<sequence>MKMKLLTATLIAAGALSQSAFAYDCAGLSDWDSGAVYTGGAKVKHKNNAYEAAYWSQGADPETHSGDWQEWKPLGQCDDGGPVDNKPPSVTLTAPTSGSEYAVGDIVMLSAQASDEDGSVAKVTFMVDDEVVGEDDSAPYSVEWKAELGAHTVSAAAVDDDDADATSGKASIKVADDDTPPDNKAPTASVTSPKAGDEFEADASVNISVDAADEDGSVSKVEFYVDNALIGEDDAAPYEMDWKAESGAHRISAKAIDDKGLGGMAPAVAIKVNGGTDPGGEDCRPEGLYQTPGVDVPYCSIYDENGREKMGADHPRRIIGYFTSWRTGKNGAPSYLASDIPWEKLTHINYAFAHVDGNNKISVGNVNNPENAATGLTWDGVEGAEMDPSYSYKGHFNLLNKFKKQYPNVKTLISVGGWAETGGYFDEDGKRVDSGGFYTMTTNADNSINQQGINTFADSVVAFLRSYGFDGVDIDYEYPTSMNDAGNPDDFAIANARRAGLMASYVELMKTLREKLDAASAEDGKHYMLTIASPSSGYLLRGMEVMQITPYLDYVNIMTYDLHGAWNQFVGPNAALYDTGEDVELKAWNYYNTSQYQRIGYLNTDWAYKYFRGTMQAGRINIGVPYYSRGWQGVNGGDNGMWGTASAPDQNNCPPGTGTGDKNDCGHGAVGIDNIWHDLDKQGNEMGAGSNPLWHAKNLAEGVAGSYIADYGLDPANDPTDVLTGSYSRHYDATAVAPWLWNAEKRVFLSIEDEESIGVKANYVVDNGIGGVMFWELAGDYDWNEDKGEYFMGDTLTTQFYDAFKNAAPYGDQVGSDVPATSLDIKYSISGFKLGDQNYPINPKLKITNNSGQTIPGGTTFEFNVPTAIPDTISDQSGVGLKVIASGANSSGNNIGGLENDHHTVAFTLKNYQALADGESMDITLNYHLPMATPSSWRVKIDGATFALKQEHPELPAGSLDGGDNGDGGDDGGDDGGNDGGSCADANVDPSKVNVYPNWTQSDWQGNPTHAGSGDLMSHNKVVYRAGWWTQSTPGSDGSWTLVCRF</sequence>
<name>Q2SMW0_HAHCH</name>
<dbReference type="InterPro" id="IPR011583">
    <property type="entry name" value="Chitinase_II/V-like_cat"/>
</dbReference>
<keyword evidence="3" id="KW-0146">Chitin degradation</keyword>
<dbReference type="GO" id="GO:0000272">
    <property type="term" value="P:polysaccharide catabolic process"/>
    <property type="evidence" value="ECO:0007669"/>
    <property type="project" value="UniProtKB-KW"/>
</dbReference>
<dbReference type="GO" id="GO:0004553">
    <property type="term" value="F:hydrolase activity, hydrolyzing O-glycosyl compounds"/>
    <property type="evidence" value="ECO:0007669"/>
    <property type="project" value="InterPro"/>
</dbReference>
<dbReference type="KEGG" id="hch:HCH_01137"/>
<dbReference type="Pfam" id="PF06483">
    <property type="entry name" value="ChiC"/>
    <property type="match status" value="1"/>
</dbReference>
<comment type="similarity">
    <text evidence="1">Belongs to the glycosyl hydrolase 18 family. Chitinase class II subfamily.</text>
</comment>
<dbReference type="PROSITE" id="PS51910">
    <property type="entry name" value="GH18_2"/>
    <property type="match status" value="1"/>
</dbReference>
<keyword evidence="12" id="KW-1185">Reference proteome</keyword>
<dbReference type="PANTHER" id="PTHR11177">
    <property type="entry name" value="CHITINASE"/>
    <property type="match status" value="1"/>
</dbReference>
<dbReference type="InterPro" id="IPR003610">
    <property type="entry name" value="CBM5/12"/>
</dbReference>
<dbReference type="InterPro" id="IPR009470">
    <property type="entry name" value="Chi_C"/>
</dbReference>
<dbReference type="CDD" id="cd06548">
    <property type="entry name" value="GH18_chitinase"/>
    <property type="match status" value="1"/>
</dbReference>
<dbReference type="InterPro" id="IPR029070">
    <property type="entry name" value="Chitinase_insertion_sf"/>
</dbReference>
<feature type="compositionally biased region" description="Acidic residues" evidence="8">
    <location>
        <begin position="967"/>
        <end position="977"/>
    </location>
</feature>
<dbReference type="InterPro" id="IPR032798">
    <property type="entry name" value="CBM_5_12_2"/>
</dbReference>
<dbReference type="SUPFAM" id="SSF51055">
    <property type="entry name" value="Carbohydrate binding domain"/>
    <property type="match status" value="2"/>
</dbReference>
<evidence type="ECO:0000313" key="11">
    <source>
        <dbReference type="EMBL" id="ABC28014.1"/>
    </source>
</evidence>
<evidence type="ECO:0000256" key="6">
    <source>
        <dbReference type="ARBA" id="ARBA00023326"/>
    </source>
</evidence>
<accession>Q2SMW0</accession>
<evidence type="ECO:0000256" key="9">
    <source>
        <dbReference type="SAM" id="SignalP"/>
    </source>
</evidence>
<dbReference type="GO" id="GO:0006032">
    <property type="term" value="P:chitin catabolic process"/>
    <property type="evidence" value="ECO:0007669"/>
    <property type="project" value="UniProtKB-KW"/>
</dbReference>
<dbReference type="CDD" id="cd12204">
    <property type="entry name" value="CBD_like"/>
    <property type="match status" value="1"/>
</dbReference>
<dbReference type="eggNOG" id="COG3979">
    <property type="taxonomic scope" value="Bacteria"/>
</dbReference>
<dbReference type="Pfam" id="PF00704">
    <property type="entry name" value="Glyco_hydro_18"/>
    <property type="match status" value="1"/>
</dbReference>
<dbReference type="InterPro" id="IPR017853">
    <property type="entry name" value="GH"/>
</dbReference>
<dbReference type="Gene3D" id="3.20.20.80">
    <property type="entry name" value="Glycosidases"/>
    <property type="match status" value="1"/>
</dbReference>
<feature type="domain" description="GH18" evidence="10">
    <location>
        <begin position="316"/>
        <end position="794"/>
    </location>
</feature>
<protein>
    <submittedName>
        <fullName evidence="11">Chitinase</fullName>
    </submittedName>
</protein>
<feature type="region of interest" description="Disordered" evidence="8">
    <location>
        <begin position="157"/>
        <end position="199"/>
    </location>
</feature>
<dbReference type="eggNOG" id="COG3325">
    <property type="taxonomic scope" value="Bacteria"/>
</dbReference>
<gene>
    <name evidence="11" type="ordered locus">HCH_01137</name>
</gene>
<dbReference type="PROSITE" id="PS01095">
    <property type="entry name" value="GH18_1"/>
    <property type="match status" value="1"/>
</dbReference>
<keyword evidence="4" id="KW-0119">Carbohydrate metabolism</keyword>
<dbReference type="EMBL" id="CP000155">
    <property type="protein sequence ID" value="ABC28014.1"/>
    <property type="molecule type" value="Genomic_DNA"/>
</dbReference>
<dbReference type="SUPFAM" id="SSF54556">
    <property type="entry name" value="Chitinase insertion domain"/>
    <property type="match status" value="1"/>
</dbReference>
<dbReference type="SMART" id="SM00636">
    <property type="entry name" value="Glyco_18"/>
    <property type="match status" value="1"/>
</dbReference>
<dbReference type="CAZy" id="GH18">
    <property type="family name" value="Glycoside Hydrolase Family 18"/>
</dbReference>
<dbReference type="Gene3D" id="3.10.50.10">
    <property type="match status" value="1"/>
</dbReference>
<evidence type="ECO:0000256" key="2">
    <source>
        <dbReference type="ARBA" id="ARBA00022801"/>
    </source>
</evidence>
<reference evidence="11 12" key="1">
    <citation type="journal article" date="2005" name="Nucleic Acids Res.">
        <title>Genomic blueprint of Hahella chejuensis, a marine microbe producing an algicidal agent.</title>
        <authorList>
            <person name="Jeong H."/>
            <person name="Yim J.H."/>
            <person name="Lee C."/>
            <person name="Choi S.-H."/>
            <person name="Park Y.K."/>
            <person name="Yoon S.H."/>
            <person name="Hur C.-G."/>
            <person name="Kang H.-Y."/>
            <person name="Kim D."/>
            <person name="Lee H.H."/>
            <person name="Park K.H."/>
            <person name="Park S.-H."/>
            <person name="Park H.-S."/>
            <person name="Lee H.K."/>
            <person name="Oh T.K."/>
            <person name="Kim J.F."/>
        </authorList>
    </citation>
    <scope>NUCLEOTIDE SEQUENCE [LARGE SCALE GENOMIC DNA]</scope>
    <source>
        <strain evidence="11 12">KCTC 2396</strain>
    </source>
</reference>
<dbReference type="SMART" id="SM00495">
    <property type="entry name" value="ChtBD3"/>
    <property type="match status" value="2"/>
</dbReference>
<evidence type="ECO:0000259" key="10">
    <source>
        <dbReference type="PROSITE" id="PS51910"/>
    </source>
</evidence>
<dbReference type="RefSeq" id="WP_011395089.1">
    <property type="nucleotide sequence ID" value="NC_007645.1"/>
</dbReference>